<dbReference type="Pfam" id="PF23150">
    <property type="entry name" value="CFAP61_dimer"/>
    <property type="match status" value="1"/>
</dbReference>
<dbReference type="InterPro" id="IPR009057">
    <property type="entry name" value="Homeodomain-like_sf"/>
</dbReference>
<dbReference type="SMART" id="SM00717">
    <property type="entry name" value="SANT"/>
    <property type="match status" value="2"/>
</dbReference>
<dbReference type="InterPro" id="IPR056299">
    <property type="entry name" value="CFAP61_dimer"/>
</dbReference>
<dbReference type="Pfam" id="PF16092">
    <property type="entry name" value="CFAP61_N"/>
    <property type="match status" value="1"/>
</dbReference>
<comment type="similarity">
    <text evidence="8">Belongs to the CoREST family.</text>
</comment>
<feature type="region of interest" description="Disordered" evidence="10">
    <location>
        <begin position="451"/>
        <end position="497"/>
    </location>
</feature>
<feature type="domain" description="ELM2" evidence="11">
    <location>
        <begin position="37"/>
        <end position="122"/>
    </location>
</feature>
<evidence type="ECO:0000256" key="4">
    <source>
        <dbReference type="ARBA" id="ARBA00023015"/>
    </source>
</evidence>
<dbReference type="SUPFAM" id="SSF51905">
    <property type="entry name" value="FAD/NAD(P)-binding domain"/>
    <property type="match status" value="1"/>
</dbReference>
<feature type="region of interest" description="Disordered" evidence="10">
    <location>
        <begin position="825"/>
        <end position="845"/>
    </location>
</feature>
<dbReference type="InterPro" id="IPR049048">
    <property type="entry name" value="REST_helical"/>
</dbReference>
<organism evidence="13 14">
    <name type="scientific">Papilio machaon</name>
    <name type="common">Old World swallowtail butterfly</name>
    <dbReference type="NCBI Taxonomy" id="76193"/>
    <lineage>
        <taxon>Eukaryota</taxon>
        <taxon>Metazoa</taxon>
        <taxon>Ecdysozoa</taxon>
        <taxon>Arthropoda</taxon>
        <taxon>Hexapoda</taxon>
        <taxon>Insecta</taxon>
        <taxon>Pterygota</taxon>
        <taxon>Neoptera</taxon>
        <taxon>Endopterygota</taxon>
        <taxon>Lepidoptera</taxon>
        <taxon>Glossata</taxon>
        <taxon>Ditrysia</taxon>
        <taxon>Papilionoidea</taxon>
        <taxon>Papilionidae</taxon>
        <taxon>Papilioninae</taxon>
        <taxon>Papilio</taxon>
    </lineage>
</organism>
<evidence type="ECO:0000256" key="1">
    <source>
        <dbReference type="ARBA" id="ARBA00004123"/>
    </source>
</evidence>
<dbReference type="PROSITE" id="PS51293">
    <property type="entry name" value="SANT"/>
    <property type="match status" value="2"/>
</dbReference>
<dbReference type="FunFam" id="4.10.1240.50:FF:000002">
    <property type="entry name" value="REST corepressor isoform X1"/>
    <property type="match status" value="1"/>
</dbReference>
<evidence type="ECO:0000256" key="5">
    <source>
        <dbReference type="ARBA" id="ARBA00023054"/>
    </source>
</evidence>
<feature type="coiled-coil region" evidence="9">
    <location>
        <begin position="339"/>
        <end position="373"/>
    </location>
</feature>
<dbReference type="InParanoid" id="A0A194QSS1"/>
<feature type="compositionally biased region" description="Basic and acidic residues" evidence="10">
    <location>
        <begin position="1"/>
        <end position="12"/>
    </location>
</feature>
<dbReference type="Gene3D" id="4.10.1240.50">
    <property type="match status" value="1"/>
</dbReference>
<name>A0A194QSS1_PAPMA</name>
<dbReference type="GO" id="GO:0005634">
    <property type="term" value="C:nucleus"/>
    <property type="evidence" value="ECO:0007669"/>
    <property type="project" value="UniProtKB-SubCell"/>
</dbReference>
<feature type="compositionally biased region" description="Low complexity" evidence="10">
    <location>
        <begin position="227"/>
        <end position="242"/>
    </location>
</feature>
<dbReference type="InterPro" id="IPR017884">
    <property type="entry name" value="SANT_dom"/>
</dbReference>
<dbReference type="InterPro" id="IPR036188">
    <property type="entry name" value="FAD/NAD-bd_sf"/>
</dbReference>
<dbReference type="SMART" id="SM01189">
    <property type="entry name" value="ELM2"/>
    <property type="match status" value="1"/>
</dbReference>
<evidence type="ECO:0000256" key="6">
    <source>
        <dbReference type="ARBA" id="ARBA00023163"/>
    </source>
</evidence>
<dbReference type="InterPro" id="IPR038884">
    <property type="entry name" value="CFAP61"/>
</dbReference>
<keyword evidence="3" id="KW-0677">Repeat</keyword>
<feature type="domain" description="SANT" evidence="12">
    <location>
        <begin position="123"/>
        <end position="174"/>
    </location>
</feature>
<keyword evidence="7" id="KW-0539">Nucleus</keyword>
<dbReference type="InterPro" id="IPR000949">
    <property type="entry name" value="ELM2_dom"/>
</dbReference>
<protein>
    <submittedName>
        <fullName evidence="13">REST corepressor</fullName>
    </submittedName>
</protein>
<keyword evidence="2" id="KW-0678">Repressor</keyword>
<dbReference type="FunFam" id="1.20.58.1880:FF:000001">
    <property type="entry name" value="REST corepressor 1"/>
    <property type="match status" value="1"/>
</dbReference>
<dbReference type="CDD" id="cd00167">
    <property type="entry name" value="SANT"/>
    <property type="match status" value="1"/>
</dbReference>
<dbReference type="STRING" id="76193.A0A194QSS1"/>
<dbReference type="InterPro" id="IPR001005">
    <property type="entry name" value="SANT/Myb"/>
</dbReference>
<feature type="compositionally biased region" description="Basic and acidic residues" evidence="10">
    <location>
        <begin position="206"/>
        <end position="218"/>
    </location>
</feature>
<evidence type="ECO:0000259" key="12">
    <source>
        <dbReference type="PROSITE" id="PS51293"/>
    </source>
</evidence>
<dbReference type="PROSITE" id="PS51156">
    <property type="entry name" value="ELM2"/>
    <property type="match status" value="1"/>
</dbReference>
<dbReference type="Pfam" id="PF20878">
    <property type="entry name" value="REST_helical"/>
    <property type="match status" value="1"/>
</dbReference>
<feature type="domain" description="SANT" evidence="12">
    <location>
        <begin position="390"/>
        <end position="441"/>
    </location>
</feature>
<sequence>MVLAERSSDVRNGKRSRGPSPNGHGSPDSSSEDENAEKIRVGRDYQAVCPELEPVEQRKPEQISDRALLVWSPTSDISDIKLDEYITTAKEKYGYNGEQALGMLFWHKHDLNRASMDLANFTPFPDEWTVEDKVLFEQAFQFHGKSFHRIRQMLPDKSIASLVKYYYSWKKTRARTSLMDVVGEGRNATGSGTGKRESGAGSEPGGSDKDSDNDEKKWINHRGIVRGGKSLTSGGSSLRMGQQGEGEGGGGAGKWCTVCGILCTQTTPHNSQKLCQACLVHARRTGTMRPLCGPSGRRGPGKQQRYKHRLPRGIYINHDDLVAMATGPQPGDPPQPGLINQGEAMLKAMDREIISLKRQVQQNKQQLSAMKRKVGDAGVEELRPGEPPAKINARWTNDELLMAVTAVRKYGKDFQAIAETLGTKTEAHVRTFFITYRRRYNLDAVLREHEADRGSANHIQQGTTSTEGGDNVADNTSGNGTTSPQANAKDEKMEVDSEGVAIGASAEQGGPPTTPPKHKPAKAVELTARNTLFVHLICWNTTYGREIVDNMLRSVFMHDPYLQYIAMVKSIPSNTVLVPGQPRYEMSFRRVQVIERGVPGDKLPTLQIAERNDVCLKLRIRRAVEEDNDDLLPIIERRSRRMRDLYGDYYISELISRHPESERVILVCEHKEVAVGVMCLNTQINFEALEESFELSPFAGLRHLEDKTNIKQSKDGESTLRFIQEELERVDSFNQRMKEKDLSSQVSHLSTKAQLDIMNLLDDDEEELEFDIVNIDTHLLRIPRLLSYEELSKAAMGGVANLSKILDDRRRDSLSFTDDKCVKKDKMKKSLSNAPPGKMPEPPRYSGPPNAFIIELFAMHPDYDESEVSVRFAEEYDMQYLSDILEHAPRKNELLELIESSFSSDVLDTYVLASRNQPVGVVVLSPVEDPISLRVQYALEPEPYRAGSDGNILAGVLSPAIEPHSRWYMRDVLRQSPYTQLFWTCRLLAKGDSSPVRNLMSMASHMTPVPPYRHAGKNDKDKNYKESSAPFALWTVDRPMTSLPKIYINRNIVVVGASRTGLSFLETLIMGPTSPYLTFTNVTLVSQHGLPTVGECLRAADLCVPRDGRYTDRYLKSVPYYFYMDVVPGIMVKIDRQKKCIYLKGGLVKHYDDLVLTCGQQFQHPDYLKEQLARDRLLKEKTINCDKLPMDNPLYRPDRVSAFTEMPENLMLINSLFDANTGLRKLLRMITDLKESFNGLNEDNKIIVYGDCIDAYSCIAALLELGIAADMITFVEPFPPEDTNALRVNCFNNETVDERVQSSISELGIQVYRRCYYTGWRLSGTRIELLHFMTHTQAITLSCFAFFYYGIKAIDVNSFKAITESGLVYDGGLVVGTGFETNDPSVHGAGTCTKYSRRLYAQAHAQKYYCSEDVGEALAALFLQKLDPFMNSIADLDLCPSEIISRYSSSVLGCKSSVYGSTYSNESRFQLPTCRRWQPVMKFYSPITHSATLPGPLYYLKIRRPGIEIPMAVQMALPLQGHTLQTDKNGNYFRLQLNALHCVVLVTCLSKKPFPSENLAQLFGKHEAFFNKLLVRYQMKQIDDLYEFFSQPWMSAMYQMTFKNLMNDINEQDVGTVYDLLKSTFYLFGDNRPPAESEYGIDAVYSGYGPAANVPEDIPSECGQSAAIRDEALGFWKAVCGERIVVAHLSRYLKQNYATNPQYALPKPE</sequence>
<feature type="compositionally biased region" description="Polar residues" evidence="10">
    <location>
        <begin position="457"/>
        <end position="486"/>
    </location>
</feature>
<dbReference type="Gene3D" id="1.20.58.1880">
    <property type="match status" value="1"/>
</dbReference>
<dbReference type="EMBL" id="KQ461196">
    <property type="protein sequence ID" value="KPJ06586.1"/>
    <property type="molecule type" value="Genomic_DNA"/>
</dbReference>
<dbReference type="InterPro" id="IPR032151">
    <property type="entry name" value="CFAP61_N"/>
</dbReference>
<proteinExistence type="inferred from homology"/>
<evidence type="ECO:0000256" key="9">
    <source>
        <dbReference type="SAM" id="Coils"/>
    </source>
</evidence>
<keyword evidence="4" id="KW-0805">Transcription regulation</keyword>
<dbReference type="FunCoup" id="A0A194QSS1">
    <property type="interactions" value="2"/>
</dbReference>
<dbReference type="Proteomes" id="UP000053240">
    <property type="component" value="Unassembled WGS sequence"/>
</dbReference>
<dbReference type="Gene3D" id="1.10.10.60">
    <property type="entry name" value="Homeodomain-like"/>
    <property type="match status" value="1"/>
</dbReference>
<gene>
    <name evidence="13" type="ORF">RR48_14325</name>
</gene>
<comment type="subcellular location">
    <subcellularLocation>
        <location evidence="1">Nucleus</location>
    </subcellularLocation>
</comment>
<dbReference type="PANTHER" id="PTHR21178:SF8">
    <property type="entry name" value="CILIA- AND FLAGELLA-ASSOCIATED PROTEIN 61"/>
    <property type="match status" value="1"/>
</dbReference>
<evidence type="ECO:0000256" key="3">
    <source>
        <dbReference type="ARBA" id="ARBA00022737"/>
    </source>
</evidence>
<reference evidence="13 14" key="1">
    <citation type="journal article" date="2015" name="Nat. Commun.">
        <title>Outbred genome sequencing and CRISPR/Cas9 gene editing in butterflies.</title>
        <authorList>
            <person name="Li X."/>
            <person name="Fan D."/>
            <person name="Zhang W."/>
            <person name="Liu G."/>
            <person name="Zhang L."/>
            <person name="Zhao L."/>
            <person name="Fang X."/>
            <person name="Chen L."/>
            <person name="Dong Y."/>
            <person name="Chen Y."/>
            <person name="Ding Y."/>
            <person name="Zhao R."/>
            <person name="Feng M."/>
            <person name="Zhu Y."/>
            <person name="Feng Y."/>
            <person name="Jiang X."/>
            <person name="Zhu D."/>
            <person name="Xiang H."/>
            <person name="Feng X."/>
            <person name="Li S."/>
            <person name="Wang J."/>
            <person name="Zhang G."/>
            <person name="Kronforst M.R."/>
            <person name="Wang W."/>
        </authorList>
    </citation>
    <scope>NUCLEOTIDE SEQUENCE [LARGE SCALE GENOMIC DNA]</scope>
    <source>
        <strain evidence="13">Ya'a_city_454_Pm</strain>
        <tissue evidence="13">Whole body</tissue>
    </source>
</reference>
<evidence type="ECO:0000256" key="8">
    <source>
        <dbReference type="ARBA" id="ARBA00038011"/>
    </source>
</evidence>
<dbReference type="FunFam" id="1.10.10.60:FF:000033">
    <property type="entry name" value="REST corepressor 3"/>
    <property type="match status" value="1"/>
</dbReference>
<dbReference type="Pfam" id="PF00249">
    <property type="entry name" value="Myb_DNA-binding"/>
    <property type="match status" value="2"/>
</dbReference>
<dbReference type="SUPFAM" id="SSF46689">
    <property type="entry name" value="Homeodomain-like"/>
    <property type="match status" value="2"/>
</dbReference>
<evidence type="ECO:0000256" key="2">
    <source>
        <dbReference type="ARBA" id="ARBA00022491"/>
    </source>
</evidence>
<feature type="region of interest" description="Disordered" evidence="10">
    <location>
        <begin position="180"/>
        <end position="251"/>
    </location>
</feature>
<evidence type="ECO:0000259" key="11">
    <source>
        <dbReference type="PROSITE" id="PS51156"/>
    </source>
</evidence>
<keyword evidence="6" id="KW-0804">Transcription</keyword>
<dbReference type="Pfam" id="PF01448">
    <property type="entry name" value="ELM2"/>
    <property type="match status" value="1"/>
</dbReference>
<accession>A0A194QSS1</accession>
<evidence type="ECO:0000313" key="13">
    <source>
        <dbReference type="EMBL" id="KPJ06586.1"/>
    </source>
</evidence>
<feature type="region of interest" description="Disordered" evidence="10">
    <location>
        <begin position="1"/>
        <end position="42"/>
    </location>
</feature>
<evidence type="ECO:0000313" key="14">
    <source>
        <dbReference type="Proteomes" id="UP000053240"/>
    </source>
</evidence>
<evidence type="ECO:0000256" key="7">
    <source>
        <dbReference type="ARBA" id="ARBA00023242"/>
    </source>
</evidence>
<keyword evidence="14" id="KW-1185">Reference proteome</keyword>
<dbReference type="PANTHER" id="PTHR21178">
    <property type="entry name" value="CILIA- AND FLAGELLA-ASSOCIATED PROTEIN 61"/>
    <property type="match status" value="1"/>
</dbReference>
<evidence type="ECO:0000256" key="10">
    <source>
        <dbReference type="SAM" id="MobiDB-lite"/>
    </source>
</evidence>
<keyword evidence="5 9" id="KW-0175">Coiled coil</keyword>